<dbReference type="VEuPathDB" id="TrichDB:TVAGG3_0743280"/>
<evidence type="ECO:0000256" key="3">
    <source>
        <dbReference type="SAM" id="Coils"/>
    </source>
</evidence>
<reference evidence="4" key="2">
    <citation type="journal article" date="2007" name="Science">
        <title>Draft genome sequence of the sexually transmitted pathogen Trichomonas vaginalis.</title>
        <authorList>
            <person name="Carlton J.M."/>
            <person name="Hirt R.P."/>
            <person name="Silva J.C."/>
            <person name="Delcher A.L."/>
            <person name="Schatz M."/>
            <person name="Zhao Q."/>
            <person name="Wortman J.R."/>
            <person name="Bidwell S.L."/>
            <person name="Alsmark U.C.M."/>
            <person name="Besteiro S."/>
            <person name="Sicheritz-Ponten T."/>
            <person name="Noel C.J."/>
            <person name="Dacks J.B."/>
            <person name="Foster P.G."/>
            <person name="Simillion C."/>
            <person name="Van de Peer Y."/>
            <person name="Miranda-Saavedra D."/>
            <person name="Barton G.J."/>
            <person name="Westrop G.D."/>
            <person name="Mueller S."/>
            <person name="Dessi D."/>
            <person name="Fiori P.L."/>
            <person name="Ren Q."/>
            <person name="Paulsen I."/>
            <person name="Zhang H."/>
            <person name="Bastida-Corcuera F.D."/>
            <person name="Simoes-Barbosa A."/>
            <person name="Brown M.T."/>
            <person name="Hayes R.D."/>
            <person name="Mukherjee M."/>
            <person name="Okumura C.Y."/>
            <person name="Schneider R."/>
            <person name="Smith A.J."/>
            <person name="Vanacova S."/>
            <person name="Villalvazo M."/>
            <person name="Haas B.J."/>
            <person name="Pertea M."/>
            <person name="Feldblyum T.V."/>
            <person name="Utterback T.R."/>
            <person name="Shu C.L."/>
            <person name="Osoegawa K."/>
            <person name="de Jong P.J."/>
            <person name="Hrdy I."/>
            <person name="Horvathova L."/>
            <person name="Zubacova Z."/>
            <person name="Dolezal P."/>
            <person name="Malik S.B."/>
            <person name="Logsdon J.M. Jr."/>
            <person name="Henze K."/>
            <person name="Gupta A."/>
            <person name="Wang C.C."/>
            <person name="Dunne R.L."/>
            <person name="Upcroft J.A."/>
            <person name="Upcroft P."/>
            <person name="White O."/>
            <person name="Salzberg S.L."/>
            <person name="Tang P."/>
            <person name="Chiu C.-H."/>
            <person name="Lee Y.-S."/>
            <person name="Embley T.M."/>
            <person name="Coombs G.H."/>
            <person name="Mottram J.C."/>
            <person name="Tachezy J."/>
            <person name="Fraser-Liggett C.M."/>
            <person name="Johnson P.J."/>
        </authorList>
    </citation>
    <scope>NUCLEOTIDE SEQUENCE [LARGE SCALE GENOMIC DNA]</scope>
    <source>
        <strain evidence="4">G3</strain>
    </source>
</reference>
<evidence type="ECO:0000313" key="5">
    <source>
        <dbReference type="Proteomes" id="UP000001542"/>
    </source>
</evidence>
<dbReference type="RefSeq" id="XP_001318220.1">
    <property type="nucleotide sequence ID" value="XM_001318185.1"/>
</dbReference>
<dbReference type="AlphaFoldDB" id="A2EN12"/>
<evidence type="ECO:0000256" key="1">
    <source>
        <dbReference type="ARBA" id="ARBA00022737"/>
    </source>
</evidence>
<keyword evidence="2" id="KW-0040">ANK repeat</keyword>
<dbReference type="Proteomes" id="UP000001542">
    <property type="component" value="Unassembled WGS sequence"/>
</dbReference>
<evidence type="ECO:0000313" key="4">
    <source>
        <dbReference type="EMBL" id="EAY05997.1"/>
    </source>
</evidence>
<gene>
    <name evidence="4" type="ORF">TVAG_124220</name>
</gene>
<keyword evidence="3" id="KW-0175">Coiled coil</keyword>
<feature type="coiled-coil region" evidence="3">
    <location>
        <begin position="59"/>
        <end position="86"/>
    </location>
</feature>
<dbReference type="PANTHER" id="PTHR24188:SF29">
    <property type="entry name" value="GH09064P"/>
    <property type="match status" value="1"/>
</dbReference>
<accession>A2EN12</accession>
<keyword evidence="5" id="KW-1185">Reference proteome</keyword>
<proteinExistence type="predicted"/>
<reference evidence="4" key="1">
    <citation type="submission" date="2006-10" db="EMBL/GenBank/DDBJ databases">
        <authorList>
            <person name="Amadeo P."/>
            <person name="Zhao Q."/>
            <person name="Wortman J."/>
            <person name="Fraser-Liggett C."/>
            <person name="Carlton J."/>
        </authorList>
    </citation>
    <scope>NUCLEOTIDE SEQUENCE</scope>
    <source>
        <strain evidence="4">G3</strain>
    </source>
</reference>
<dbReference type="EMBL" id="DS113435">
    <property type="protein sequence ID" value="EAY05997.1"/>
    <property type="molecule type" value="Genomic_DNA"/>
</dbReference>
<protein>
    <submittedName>
        <fullName evidence="4">Uncharacterized protein</fullName>
    </submittedName>
</protein>
<organism evidence="4 5">
    <name type="scientific">Trichomonas vaginalis (strain ATCC PRA-98 / G3)</name>
    <dbReference type="NCBI Taxonomy" id="412133"/>
    <lineage>
        <taxon>Eukaryota</taxon>
        <taxon>Metamonada</taxon>
        <taxon>Parabasalia</taxon>
        <taxon>Trichomonadida</taxon>
        <taxon>Trichomonadidae</taxon>
        <taxon>Trichomonas</taxon>
    </lineage>
</organism>
<dbReference type="KEGG" id="tva:4763869"/>
<dbReference type="VEuPathDB" id="TrichDB:TVAG_124220"/>
<keyword evidence="1" id="KW-0677">Repeat</keyword>
<name>A2EN12_TRIV3</name>
<dbReference type="InParanoid" id="A2EN12"/>
<evidence type="ECO:0000256" key="2">
    <source>
        <dbReference type="ARBA" id="ARBA00023043"/>
    </source>
</evidence>
<sequence length="143" mass="16408">MSSSLLFSDSLHRLSMPTNYITIQNYEEAVSILKSVRKYMKFHVFGVLIDFLNQNDKCLRESTEEIKKLQTEIKTLQNQIQNAAKATAINESHNYPKDYLTKISSLKETKGFDSVYQLFEELSSNGNQEMISKAGKEGLWSLD</sequence>
<dbReference type="PANTHER" id="PTHR24188">
    <property type="entry name" value="ANKYRIN REPEAT PROTEIN"/>
    <property type="match status" value="1"/>
</dbReference>